<accession>A0A7Y7WL90</accession>
<evidence type="ECO:0000313" key="3">
    <source>
        <dbReference type="Proteomes" id="UP000522864"/>
    </source>
</evidence>
<feature type="region of interest" description="Disordered" evidence="1">
    <location>
        <begin position="81"/>
        <end position="104"/>
    </location>
</feature>
<protein>
    <submittedName>
        <fullName evidence="2">Uncharacterized protein</fullName>
    </submittedName>
</protein>
<dbReference type="Proteomes" id="UP000522864">
    <property type="component" value="Unassembled WGS sequence"/>
</dbReference>
<dbReference type="AlphaFoldDB" id="A0A7Y7WL90"/>
<dbReference type="Pfam" id="PF13749">
    <property type="entry name" value="HATPase_c_4"/>
    <property type="match status" value="1"/>
</dbReference>
<gene>
    <name evidence="2" type="ORF">HX830_00495</name>
</gene>
<sequence>MIFADRIELISPGHLPDVLDTEKIRFGLSNRRNPTLTSHAVHILPYRGLGTGIPRAIDAWPMIRLEDDRQSNQFKVVIQRAVEKGPLSGPSGDQVGTKSGPSRD</sequence>
<reference evidence="2 3" key="1">
    <citation type="submission" date="2020-04" db="EMBL/GenBank/DDBJ databases">
        <title>Molecular characterization of pseudomonads from Agaricus bisporus reveal novel blotch 2 pathogens in Western Europe.</title>
        <authorList>
            <person name="Taparia T."/>
            <person name="Krijger M."/>
            <person name="Haynes E."/>
            <person name="Elpinstone J.G."/>
            <person name="Noble R."/>
            <person name="Van Der Wolf J."/>
        </authorList>
    </citation>
    <scope>NUCLEOTIDE SEQUENCE [LARGE SCALE GENOMIC DNA]</scope>
    <source>
        <strain evidence="2 3">G9001</strain>
    </source>
</reference>
<proteinExistence type="predicted"/>
<feature type="compositionally biased region" description="Polar residues" evidence="1">
    <location>
        <begin position="94"/>
        <end position="104"/>
    </location>
</feature>
<evidence type="ECO:0000313" key="2">
    <source>
        <dbReference type="EMBL" id="NWB83346.1"/>
    </source>
</evidence>
<dbReference type="InterPro" id="IPR038475">
    <property type="entry name" value="RecG_C_sf"/>
</dbReference>
<name>A0A7Y7WL90_9PSED</name>
<evidence type="ECO:0000256" key="1">
    <source>
        <dbReference type="SAM" id="MobiDB-lite"/>
    </source>
</evidence>
<organism evidence="2 3">
    <name type="scientific">Pseudomonas gingeri</name>
    <dbReference type="NCBI Taxonomy" id="117681"/>
    <lineage>
        <taxon>Bacteria</taxon>
        <taxon>Pseudomonadati</taxon>
        <taxon>Pseudomonadota</taxon>
        <taxon>Gammaproteobacteria</taxon>
        <taxon>Pseudomonadales</taxon>
        <taxon>Pseudomonadaceae</taxon>
        <taxon>Pseudomonas</taxon>
    </lineage>
</organism>
<dbReference type="EMBL" id="JACAQA010000001">
    <property type="protein sequence ID" value="NWB83346.1"/>
    <property type="molecule type" value="Genomic_DNA"/>
</dbReference>
<dbReference type="Gene3D" id="3.30.565.60">
    <property type="match status" value="1"/>
</dbReference>
<comment type="caution">
    <text evidence="2">The sequence shown here is derived from an EMBL/GenBank/DDBJ whole genome shotgun (WGS) entry which is preliminary data.</text>
</comment>